<reference evidence="1 2" key="1">
    <citation type="submission" date="2023-12" db="EMBL/GenBank/DDBJ databases">
        <title>Streptomyces sp. V4-01.</title>
        <authorList>
            <person name="Somphong A."/>
            <person name="Phongsopitanun W."/>
        </authorList>
    </citation>
    <scope>NUCLEOTIDE SEQUENCE [LARGE SCALE GENOMIC DNA]</scope>
    <source>
        <strain evidence="1 2">V4-01</strain>
    </source>
</reference>
<dbReference type="RefSeq" id="WP_330792865.1">
    <property type="nucleotide sequence ID" value="NZ_JAZEWV010000002.1"/>
</dbReference>
<sequence>MGFGSAGITFFDPMARALIKAGASDQEKEQVLGDLIGHLQGEDWDTELDSLQQFLDDPAIVRAFAKHGITWDDGEPDQPSDSDSDVLALISEIASSLADATDAGEYHAAGLIGDLANGRKTIAEAREELTHITFRHI</sequence>
<evidence type="ECO:0000313" key="1">
    <source>
        <dbReference type="EMBL" id="MEE4540971.1"/>
    </source>
</evidence>
<keyword evidence="2" id="KW-1185">Reference proteome</keyword>
<protein>
    <submittedName>
        <fullName evidence="1">Uncharacterized protein</fullName>
    </submittedName>
</protein>
<dbReference type="EMBL" id="JAZEWV010000002">
    <property type="protein sequence ID" value="MEE4540971.1"/>
    <property type="molecule type" value="Genomic_DNA"/>
</dbReference>
<dbReference type="Proteomes" id="UP001344658">
    <property type="component" value="Unassembled WGS sequence"/>
</dbReference>
<accession>A0ABU7P5A5</accession>
<name>A0ABU7P5A5_9ACTN</name>
<proteinExistence type="predicted"/>
<gene>
    <name evidence="1" type="ORF">V2S66_03185</name>
</gene>
<evidence type="ECO:0000313" key="2">
    <source>
        <dbReference type="Proteomes" id="UP001344658"/>
    </source>
</evidence>
<organism evidence="1 2">
    <name type="scientific">Actinacidiphila polyblastidii</name>
    <dbReference type="NCBI Taxonomy" id="3110430"/>
    <lineage>
        <taxon>Bacteria</taxon>
        <taxon>Bacillati</taxon>
        <taxon>Actinomycetota</taxon>
        <taxon>Actinomycetes</taxon>
        <taxon>Kitasatosporales</taxon>
        <taxon>Streptomycetaceae</taxon>
        <taxon>Actinacidiphila</taxon>
    </lineage>
</organism>
<comment type="caution">
    <text evidence="1">The sequence shown here is derived from an EMBL/GenBank/DDBJ whole genome shotgun (WGS) entry which is preliminary data.</text>
</comment>